<evidence type="ECO:0000313" key="3">
    <source>
        <dbReference type="EMBL" id="BBO24528.1"/>
    </source>
</evidence>
<protein>
    <submittedName>
        <fullName evidence="3">Uncharacterized protein</fullName>
    </submittedName>
</protein>
<dbReference type="AlphaFoldDB" id="A0A809RD09"/>
<proteinExistence type="predicted"/>
<feature type="transmembrane region" description="Helical" evidence="2">
    <location>
        <begin position="132"/>
        <end position="153"/>
    </location>
</feature>
<sequence length="468" mass="51344">MTHRDWEVRFEQNGRSGSVTYSDSEGELCFWWELGTGRVVALISVGTSAEWEERFPWAAPRKEEIIQRIVEETIRQQAPNCAGTLDENGWVTIHQGASWPAAPPPPPQLRQPPNRGLPGDPRLSFYRRIRTMSFVVLGIVVMGALGLIAFALLQKHVLQIRTTGGPSGASLRSGTTIVTMMTRLEPYIPSLNRDHANDLFSLGILLHDAESGDSRYIELAKGRSQSALGMCKLAAIEGDFVWVDTPETMRVNLVSGEVIGPDVLQGDPSLVPPKKQRTLADFATDEDATIRYMASGGVVGGNRWLGILTQDQVESECRQGDRAPAAGNYSLSNQPRRIYVWSLSKGPSGPTFRKLDSKGSEGFFGGGLVRSGRDAELLELVGKGWLELHHTKPYRKSSIVAARLGSEGQVVWETDTGIGEVQDILPDPKLPALIGRRPQVPDKVSEPILVVIDAETGKVSTHSLWMHE</sequence>
<evidence type="ECO:0000256" key="1">
    <source>
        <dbReference type="SAM" id="MobiDB-lite"/>
    </source>
</evidence>
<organism evidence="3 4">
    <name type="scientific">Candidatus Nitrosymbiomonas proteolyticus</name>
    <dbReference type="NCBI Taxonomy" id="2608984"/>
    <lineage>
        <taxon>Bacteria</taxon>
        <taxon>Bacillati</taxon>
        <taxon>Armatimonadota</taxon>
        <taxon>Armatimonadota incertae sedis</taxon>
        <taxon>Candidatus Nitrosymbiomonas</taxon>
    </lineage>
</organism>
<feature type="region of interest" description="Disordered" evidence="1">
    <location>
        <begin position="95"/>
        <end position="117"/>
    </location>
</feature>
<accession>A0A809RD09</accession>
<feature type="compositionally biased region" description="Pro residues" evidence="1">
    <location>
        <begin position="101"/>
        <end position="110"/>
    </location>
</feature>
<gene>
    <name evidence="3" type="ORF">NPRO_21230</name>
</gene>
<reference evidence="3" key="1">
    <citation type="journal article" name="DNA Res.">
        <title>The physiological potential of anammox bacteria as revealed by their core genome structure.</title>
        <authorList>
            <person name="Okubo T."/>
            <person name="Toyoda A."/>
            <person name="Fukuhara K."/>
            <person name="Uchiyama I."/>
            <person name="Harigaya Y."/>
            <person name="Kuroiwa M."/>
            <person name="Suzuki T."/>
            <person name="Murakami Y."/>
            <person name="Suwa Y."/>
            <person name="Takami H."/>
        </authorList>
    </citation>
    <scope>NUCLEOTIDE SEQUENCE</scope>
    <source>
        <strain evidence="3">317325-2</strain>
    </source>
</reference>
<dbReference type="KEGG" id="npy:NPRO_21230"/>
<keyword evidence="2" id="KW-1133">Transmembrane helix</keyword>
<evidence type="ECO:0000256" key="2">
    <source>
        <dbReference type="SAM" id="Phobius"/>
    </source>
</evidence>
<keyword evidence="2" id="KW-0812">Transmembrane</keyword>
<keyword evidence="2" id="KW-0472">Membrane</keyword>
<evidence type="ECO:0000313" key="4">
    <source>
        <dbReference type="Proteomes" id="UP000662873"/>
    </source>
</evidence>
<dbReference type="Proteomes" id="UP000662873">
    <property type="component" value="Chromosome"/>
</dbReference>
<dbReference type="EMBL" id="AP021858">
    <property type="protein sequence ID" value="BBO24528.1"/>
    <property type="molecule type" value="Genomic_DNA"/>
</dbReference>
<name>A0A809RD09_9BACT</name>